<gene>
    <name evidence="3" type="ORF">CTAYLR_000848</name>
</gene>
<keyword evidence="1" id="KW-0732">Signal</keyword>
<evidence type="ECO:0000259" key="2">
    <source>
        <dbReference type="Pfam" id="PF09353"/>
    </source>
</evidence>
<dbReference type="AlphaFoldDB" id="A0AAD7UQZ7"/>
<accession>A0AAD7UQZ7</accession>
<feature type="chain" id="PRO_5042113073" description="DUF1995 domain-containing protein" evidence="1">
    <location>
        <begin position="16"/>
        <end position="293"/>
    </location>
</feature>
<keyword evidence="4" id="KW-1185">Reference proteome</keyword>
<evidence type="ECO:0000313" key="3">
    <source>
        <dbReference type="EMBL" id="KAJ8614543.1"/>
    </source>
</evidence>
<reference evidence="3" key="1">
    <citation type="submission" date="2023-01" db="EMBL/GenBank/DDBJ databases">
        <title>Metagenome sequencing of chrysophaentin producing Chrysophaeum taylorii.</title>
        <authorList>
            <person name="Davison J."/>
            <person name="Bewley C."/>
        </authorList>
    </citation>
    <scope>NUCLEOTIDE SEQUENCE</scope>
    <source>
        <strain evidence="3">NIES-1699</strain>
    </source>
</reference>
<sequence>MDVLLWWLLLVSARALAPQKTQLGPGSFEPSEWATYPRDALLFDEMSATVSSAWEHGMRRACVRLGVRDLAFLHDDDENDERCVLAVAVELAKRWTKGPRCVLTASPAAKTEADDLVGPGCNVGVATLSSQAAVRGRGGLPALLDDDDDDRGPALVVVVAPDSFECRTFVANPVAHIQCVAARLAGSEAFLVLLNPRLALPSPVAAGRNMPPLLLRDFEYVYVAEADALDATVLDDSGIALYHRWPHPSWRLFERRNRHFAFVGTAPHRPSDSQLRAVYRAANGVTHVEGMDF</sequence>
<evidence type="ECO:0000313" key="4">
    <source>
        <dbReference type="Proteomes" id="UP001230188"/>
    </source>
</evidence>
<dbReference type="Proteomes" id="UP001230188">
    <property type="component" value="Unassembled WGS sequence"/>
</dbReference>
<evidence type="ECO:0000256" key="1">
    <source>
        <dbReference type="SAM" id="SignalP"/>
    </source>
</evidence>
<feature type="domain" description="DUF1995" evidence="2">
    <location>
        <begin position="46"/>
        <end position="275"/>
    </location>
</feature>
<dbReference type="InterPro" id="IPR018962">
    <property type="entry name" value="DUF1995"/>
</dbReference>
<dbReference type="EMBL" id="JAQMWT010000005">
    <property type="protein sequence ID" value="KAJ8614543.1"/>
    <property type="molecule type" value="Genomic_DNA"/>
</dbReference>
<feature type="signal peptide" evidence="1">
    <location>
        <begin position="1"/>
        <end position="15"/>
    </location>
</feature>
<comment type="caution">
    <text evidence="3">The sequence shown here is derived from an EMBL/GenBank/DDBJ whole genome shotgun (WGS) entry which is preliminary data.</text>
</comment>
<protein>
    <recommendedName>
        <fullName evidence="2">DUF1995 domain-containing protein</fullName>
    </recommendedName>
</protein>
<dbReference type="Pfam" id="PF09353">
    <property type="entry name" value="DUF1995"/>
    <property type="match status" value="1"/>
</dbReference>
<name>A0AAD7UQZ7_9STRA</name>
<organism evidence="3 4">
    <name type="scientific">Chrysophaeum taylorii</name>
    <dbReference type="NCBI Taxonomy" id="2483200"/>
    <lineage>
        <taxon>Eukaryota</taxon>
        <taxon>Sar</taxon>
        <taxon>Stramenopiles</taxon>
        <taxon>Ochrophyta</taxon>
        <taxon>Pelagophyceae</taxon>
        <taxon>Pelagomonadales</taxon>
        <taxon>Pelagomonadaceae</taxon>
        <taxon>Chrysophaeum</taxon>
    </lineage>
</organism>
<proteinExistence type="predicted"/>